<feature type="domain" description="RNA polymerase sigma-70 region 2" evidence="6">
    <location>
        <begin position="51"/>
        <end position="116"/>
    </location>
</feature>
<evidence type="ECO:0000256" key="2">
    <source>
        <dbReference type="ARBA" id="ARBA00023015"/>
    </source>
</evidence>
<dbReference type="InterPro" id="IPR014284">
    <property type="entry name" value="RNA_pol_sigma-70_dom"/>
</dbReference>
<dbReference type="InterPro" id="IPR013324">
    <property type="entry name" value="RNA_pol_sigma_r3/r4-like"/>
</dbReference>
<dbReference type="InterPro" id="IPR013249">
    <property type="entry name" value="RNA_pol_sigma70_r4_t2"/>
</dbReference>
<dbReference type="GO" id="GO:0003677">
    <property type="term" value="F:DNA binding"/>
    <property type="evidence" value="ECO:0007669"/>
    <property type="project" value="InterPro"/>
</dbReference>
<dbReference type="NCBIfam" id="TIGR02937">
    <property type="entry name" value="sigma70-ECF"/>
    <property type="match status" value="1"/>
</dbReference>
<dbReference type="PANTHER" id="PTHR43133:SF46">
    <property type="entry name" value="RNA POLYMERASE SIGMA-70 FACTOR ECF SUBFAMILY"/>
    <property type="match status" value="1"/>
</dbReference>
<comment type="similarity">
    <text evidence="1">Belongs to the sigma-70 factor family. ECF subfamily.</text>
</comment>
<evidence type="ECO:0000256" key="4">
    <source>
        <dbReference type="ARBA" id="ARBA00023163"/>
    </source>
</evidence>
<evidence type="ECO:0000313" key="8">
    <source>
        <dbReference type="EMBL" id="MBC9795122.1"/>
    </source>
</evidence>
<dbReference type="Gene3D" id="1.10.1740.10">
    <property type="match status" value="1"/>
</dbReference>
<dbReference type="AlphaFoldDB" id="A0A926JPJ7"/>
<dbReference type="Gene3D" id="1.10.10.10">
    <property type="entry name" value="Winged helix-like DNA-binding domain superfamily/Winged helix DNA-binding domain"/>
    <property type="match status" value="1"/>
</dbReference>
<dbReference type="Pfam" id="PF08281">
    <property type="entry name" value="Sigma70_r4_2"/>
    <property type="match status" value="1"/>
</dbReference>
<keyword evidence="2" id="KW-0805">Transcription regulation</keyword>
<evidence type="ECO:0000259" key="6">
    <source>
        <dbReference type="Pfam" id="PF04542"/>
    </source>
</evidence>
<dbReference type="SUPFAM" id="SSF88659">
    <property type="entry name" value="Sigma3 and sigma4 domains of RNA polymerase sigma factors"/>
    <property type="match status" value="1"/>
</dbReference>
<evidence type="ECO:0000256" key="3">
    <source>
        <dbReference type="ARBA" id="ARBA00023082"/>
    </source>
</evidence>
<dbReference type="SUPFAM" id="SSF88946">
    <property type="entry name" value="Sigma2 domain of RNA polymerase sigma factors"/>
    <property type="match status" value="1"/>
</dbReference>
<dbReference type="Pfam" id="PF04542">
    <property type="entry name" value="Sigma70_r2"/>
    <property type="match status" value="1"/>
</dbReference>
<organism evidence="8 9">
    <name type="scientific">Sinomicrobium weinanense</name>
    <dbReference type="NCBI Taxonomy" id="2842200"/>
    <lineage>
        <taxon>Bacteria</taxon>
        <taxon>Pseudomonadati</taxon>
        <taxon>Bacteroidota</taxon>
        <taxon>Flavobacteriia</taxon>
        <taxon>Flavobacteriales</taxon>
        <taxon>Flavobacteriaceae</taxon>
        <taxon>Sinomicrobium</taxon>
    </lineage>
</organism>
<dbReference type="PANTHER" id="PTHR43133">
    <property type="entry name" value="RNA POLYMERASE ECF-TYPE SIGMA FACTO"/>
    <property type="match status" value="1"/>
</dbReference>
<evidence type="ECO:0000259" key="7">
    <source>
        <dbReference type="Pfam" id="PF08281"/>
    </source>
</evidence>
<feature type="coiled-coil region" evidence="5">
    <location>
        <begin position="141"/>
        <end position="168"/>
    </location>
</feature>
<evidence type="ECO:0000313" key="9">
    <source>
        <dbReference type="Proteomes" id="UP000653730"/>
    </source>
</evidence>
<evidence type="ECO:0000256" key="1">
    <source>
        <dbReference type="ARBA" id="ARBA00010641"/>
    </source>
</evidence>
<sequence length="223" mass="26252">MDAHFSLEEIQEQDNISGNLMGQEEDMAGISEERLWLAFQTGNKKAFEMIYKNNVSHLYRYGLTLVRDKDLVMDVIQDYFVSLWEKRERLGQVKRIKPYLYKSVKRKIIARASKKRKLLSLVETEKHIEKSKLASSPEYDVAEREKELEKEQHKLNQALAKLNRKHQQLIHLRFNSGLGYDEIAEVMDMKVRNVYHHMSRAIELLNRYLGHLFSLALFLALTA</sequence>
<keyword evidence="4" id="KW-0804">Transcription</keyword>
<evidence type="ECO:0000256" key="5">
    <source>
        <dbReference type="SAM" id="Coils"/>
    </source>
</evidence>
<feature type="domain" description="RNA polymerase sigma factor 70 region 4 type 2" evidence="7">
    <location>
        <begin position="154"/>
        <end position="203"/>
    </location>
</feature>
<dbReference type="InterPro" id="IPR036388">
    <property type="entry name" value="WH-like_DNA-bd_sf"/>
</dbReference>
<dbReference type="GO" id="GO:0006352">
    <property type="term" value="P:DNA-templated transcription initiation"/>
    <property type="evidence" value="ECO:0007669"/>
    <property type="project" value="InterPro"/>
</dbReference>
<dbReference type="RefSeq" id="WP_187964272.1">
    <property type="nucleotide sequence ID" value="NZ_JACVDC010000006.1"/>
</dbReference>
<comment type="caution">
    <text evidence="8">The sequence shown here is derived from an EMBL/GenBank/DDBJ whole genome shotgun (WGS) entry which is preliminary data.</text>
</comment>
<dbReference type="GO" id="GO:0016987">
    <property type="term" value="F:sigma factor activity"/>
    <property type="evidence" value="ECO:0007669"/>
    <property type="project" value="UniProtKB-KW"/>
</dbReference>
<dbReference type="InterPro" id="IPR013325">
    <property type="entry name" value="RNA_pol_sigma_r2"/>
</dbReference>
<reference evidence="8 9" key="1">
    <citation type="submission" date="2020-09" db="EMBL/GenBank/DDBJ databases">
        <title>Sinomicrobium weinanense sp. nov., a halophilic bacteria isolated from saline-alkali soil.</title>
        <authorList>
            <person name="Wu P."/>
            <person name="Ren H."/>
            <person name="Mei Y."/>
            <person name="Liang Y."/>
            <person name="Chen Z."/>
        </authorList>
    </citation>
    <scope>NUCLEOTIDE SEQUENCE [LARGE SCALE GENOMIC DNA]</scope>
    <source>
        <strain evidence="8 9">FJxs</strain>
    </source>
</reference>
<gene>
    <name evidence="8" type="ORF">IBL28_04035</name>
</gene>
<dbReference type="InterPro" id="IPR039425">
    <property type="entry name" value="RNA_pol_sigma-70-like"/>
</dbReference>
<keyword evidence="9" id="KW-1185">Reference proteome</keyword>
<name>A0A926JPJ7_9FLAO</name>
<accession>A0A926JPJ7</accession>
<dbReference type="EMBL" id="JACVDC010000006">
    <property type="protein sequence ID" value="MBC9795122.1"/>
    <property type="molecule type" value="Genomic_DNA"/>
</dbReference>
<protein>
    <submittedName>
        <fullName evidence="8">Sigma-70 family RNA polymerase sigma factor</fullName>
    </submittedName>
</protein>
<keyword evidence="5" id="KW-0175">Coiled coil</keyword>
<dbReference type="InterPro" id="IPR007627">
    <property type="entry name" value="RNA_pol_sigma70_r2"/>
</dbReference>
<keyword evidence="3" id="KW-0731">Sigma factor</keyword>
<proteinExistence type="inferred from homology"/>
<dbReference type="Proteomes" id="UP000653730">
    <property type="component" value="Unassembled WGS sequence"/>
</dbReference>